<protein>
    <submittedName>
        <fullName evidence="1">Uncharacterized protein</fullName>
    </submittedName>
</protein>
<gene>
    <name evidence="1" type="ORF">BDR25DRAFT_349804</name>
</gene>
<keyword evidence="2" id="KW-1185">Reference proteome</keyword>
<name>A0ACB6RBS4_9PLEO</name>
<evidence type="ECO:0000313" key="1">
    <source>
        <dbReference type="EMBL" id="KAF2476743.1"/>
    </source>
</evidence>
<sequence length="299" mass="33706">MRYKDQGEEISVKQHADTGLQGELSHSRRQVLRWIAATYTYSSSKSVAHMAYFHLLFYLLRCSPLRTTRILKPSALFSSIKPEVQTIANYTLAPAQNGTSAYEQQTGIVTNRTASLTYLIFILCFFSLLNLVYPNAAYLLVQDYFLGPHNSTCTWRPEELFLIQVWLIVVQNPPSIPTLWSESFTRLLSCRYQEDDIFISDVCYVPKVKAGVITADNNVLMSRRIGIMQQDTNVEFLSSKEGIATSLVQFTHLPGFFQFTGNLASSGSVNAVCGPVLLKKSPGINRIFLKLGRKHPFLT</sequence>
<reference evidence="1" key="1">
    <citation type="journal article" date="2020" name="Stud. Mycol.">
        <title>101 Dothideomycetes genomes: a test case for predicting lifestyles and emergence of pathogens.</title>
        <authorList>
            <person name="Haridas S."/>
            <person name="Albert R."/>
            <person name="Binder M."/>
            <person name="Bloem J."/>
            <person name="Labutti K."/>
            <person name="Salamov A."/>
            <person name="Andreopoulos B."/>
            <person name="Baker S."/>
            <person name="Barry K."/>
            <person name="Bills G."/>
            <person name="Bluhm B."/>
            <person name="Cannon C."/>
            <person name="Castanera R."/>
            <person name="Culley D."/>
            <person name="Daum C."/>
            <person name="Ezra D."/>
            <person name="Gonzalez J."/>
            <person name="Henrissat B."/>
            <person name="Kuo A."/>
            <person name="Liang C."/>
            <person name="Lipzen A."/>
            <person name="Lutzoni F."/>
            <person name="Magnuson J."/>
            <person name="Mondo S."/>
            <person name="Nolan M."/>
            <person name="Ohm R."/>
            <person name="Pangilinan J."/>
            <person name="Park H.-J."/>
            <person name="Ramirez L."/>
            <person name="Alfaro M."/>
            <person name="Sun H."/>
            <person name="Tritt A."/>
            <person name="Yoshinaga Y."/>
            <person name="Zwiers L.-H."/>
            <person name="Turgeon B."/>
            <person name="Goodwin S."/>
            <person name="Spatafora J."/>
            <person name="Crous P."/>
            <person name="Grigoriev I."/>
        </authorList>
    </citation>
    <scope>NUCLEOTIDE SEQUENCE</scope>
    <source>
        <strain evidence="1">ATCC 200398</strain>
    </source>
</reference>
<dbReference type="EMBL" id="MU003494">
    <property type="protein sequence ID" value="KAF2476743.1"/>
    <property type="molecule type" value="Genomic_DNA"/>
</dbReference>
<accession>A0ACB6RBS4</accession>
<evidence type="ECO:0000313" key="2">
    <source>
        <dbReference type="Proteomes" id="UP000799755"/>
    </source>
</evidence>
<organism evidence="1 2">
    <name type="scientific">Lindgomyces ingoldianus</name>
    <dbReference type="NCBI Taxonomy" id="673940"/>
    <lineage>
        <taxon>Eukaryota</taxon>
        <taxon>Fungi</taxon>
        <taxon>Dikarya</taxon>
        <taxon>Ascomycota</taxon>
        <taxon>Pezizomycotina</taxon>
        <taxon>Dothideomycetes</taxon>
        <taxon>Pleosporomycetidae</taxon>
        <taxon>Pleosporales</taxon>
        <taxon>Lindgomycetaceae</taxon>
        <taxon>Lindgomyces</taxon>
    </lineage>
</organism>
<dbReference type="Proteomes" id="UP000799755">
    <property type="component" value="Unassembled WGS sequence"/>
</dbReference>
<comment type="caution">
    <text evidence="1">The sequence shown here is derived from an EMBL/GenBank/DDBJ whole genome shotgun (WGS) entry which is preliminary data.</text>
</comment>
<proteinExistence type="predicted"/>